<keyword evidence="1" id="KW-0812">Transmembrane</keyword>
<keyword evidence="1" id="KW-1133">Transmembrane helix</keyword>
<feature type="transmembrane region" description="Helical" evidence="1">
    <location>
        <begin position="269"/>
        <end position="287"/>
    </location>
</feature>
<feature type="transmembrane region" description="Helical" evidence="1">
    <location>
        <begin position="19"/>
        <end position="36"/>
    </location>
</feature>
<feature type="transmembrane region" description="Helical" evidence="1">
    <location>
        <begin position="198"/>
        <end position="222"/>
    </location>
</feature>
<comment type="caution">
    <text evidence="2">The sequence shown here is derived from an EMBL/GenBank/DDBJ whole genome shotgun (WGS) entry which is preliminary data.</text>
</comment>
<dbReference type="RefSeq" id="WP_183352443.1">
    <property type="nucleotide sequence ID" value="NZ_JACHEO010000032.1"/>
</dbReference>
<reference evidence="2 3" key="1">
    <citation type="submission" date="2020-08" db="EMBL/GenBank/DDBJ databases">
        <title>Genomic Encyclopedia of Type Strains, Phase IV (KMG-IV): sequencing the most valuable type-strain genomes for metagenomic binning, comparative biology and taxonomic classification.</title>
        <authorList>
            <person name="Goeker M."/>
        </authorList>
    </citation>
    <scope>NUCLEOTIDE SEQUENCE [LARGE SCALE GENOMIC DNA]</scope>
    <source>
        <strain evidence="2 3">DSM 28570</strain>
    </source>
</reference>
<feature type="transmembrane region" description="Helical" evidence="1">
    <location>
        <begin position="137"/>
        <end position="153"/>
    </location>
</feature>
<feature type="transmembrane region" description="Helical" evidence="1">
    <location>
        <begin position="48"/>
        <end position="67"/>
    </location>
</feature>
<sequence>MTAVLWVATTGSIAASQEIIRFFLLVALFLVIKVLFIKDMPSPTASGAIVMANGIFINGAIIAFPLLNNLSRAFTLVLFLLFLFIAGSYLMDMAQGRIAERHFANPVGRFAVGTWIAGTSVCGVALCQRLPEWEPLVQVMVLGNLGLWLYFVYQAMGSFLEFFDAETRQKVHGVLFLSTVSTQSLVIVWKAAFGDSSMYRIVAPWAILLGVVFYIVSFYLIARRYADAGGAFDLDSDWYNTNCITHGAMSITGLASVVCGVIPPSLTLVVWLWVIAWFVIIELFEIARAIKRVRMHGPVDGLLVYNPTQWSRNFTFGMLYAFNMNFDPSPSVAPGSLLLSLHRTIHDYFAWIVLGLLLLEIVVFLRDRLSPVTAAHSSIS</sequence>
<evidence type="ECO:0000256" key="1">
    <source>
        <dbReference type="SAM" id="Phobius"/>
    </source>
</evidence>
<protein>
    <submittedName>
        <fullName evidence="2">Uncharacterized protein</fullName>
    </submittedName>
</protein>
<dbReference type="AlphaFoldDB" id="A0A840UXV1"/>
<organism evidence="2 3">
    <name type="scientific">Desulfoprunum benzoelyticum</name>
    <dbReference type="NCBI Taxonomy" id="1506996"/>
    <lineage>
        <taxon>Bacteria</taxon>
        <taxon>Pseudomonadati</taxon>
        <taxon>Thermodesulfobacteriota</taxon>
        <taxon>Desulfobulbia</taxon>
        <taxon>Desulfobulbales</taxon>
        <taxon>Desulfobulbaceae</taxon>
        <taxon>Desulfoprunum</taxon>
    </lineage>
</organism>
<accession>A0A840UXV1</accession>
<keyword evidence="1" id="KW-0472">Membrane</keyword>
<dbReference type="EMBL" id="JACHEO010000032">
    <property type="protein sequence ID" value="MBB5349646.1"/>
    <property type="molecule type" value="Genomic_DNA"/>
</dbReference>
<dbReference type="Proteomes" id="UP000539642">
    <property type="component" value="Unassembled WGS sequence"/>
</dbReference>
<keyword evidence="3" id="KW-1185">Reference proteome</keyword>
<name>A0A840UXV1_9BACT</name>
<feature type="transmembrane region" description="Helical" evidence="1">
    <location>
        <begin position="348"/>
        <end position="365"/>
    </location>
</feature>
<feature type="transmembrane region" description="Helical" evidence="1">
    <location>
        <begin position="174"/>
        <end position="192"/>
    </location>
</feature>
<feature type="transmembrane region" description="Helical" evidence="1">
    <location>
        <begin position="73"/>
        <end position="91"/>
    </location>
</feature>
<proteinExistence type="predicted"/>
<evidence type="ECO:0000313" key="3">
    <source>
        <dbReference type="Proteomes" id="UP000539642"/>
    </source>
</evidence>
<feature type="transmembrane region" description="Helical" evidence="1">
    <location>
        <begin position="112"/>
        <end position="131"/>
    </location>
</feature>
<gene>
    <name evidence="2" type="ORF">HNQ81_003402</name>
</gene>
<evidence type="ECO:0000313" key="2">
    <source>
        <dbReference type="EMBL" id="MBB5349646.1"/>
    </source>
</evidence>
<feature type="transmembrane region" description="Helical" evidence="1">
    <location>
        <begin position="243"/>
        <end position="263"/>
    </location>
</feature>